<dbReference type="Proteomes" id="UP000694845">
    <property type="component" value="Unplaced"/>
</dbReference>
<dbReference type="GeneID" id="110979158"/>
<dbReference type="InterPro" id="IPR036156">
    <property type="entry name" value="Beta-gal/glucu_dom_sf"/>
</dbReference>
<evidence type="ECO:0000256" key="18">
    <source>
        <dbReference type="ARBA" id="ARBA00033445"/>
    </source>
</evidence>
<reference evidence="30 31" key="1">
    <citation type="submission" date="2025-04" db="UniProtKB">
        <authorList>
            <consortium name="RefSeq"/>
        </authorList>
    </citation>
    <scope>IDENTIFICATION</scope>
</reference>
<dbReference type="InterPro" id="IPR017853">
    <property type="entry name" value="GH"/>
</dbReference>
<evidence type="ECO:0000256" key="20">
    <source>
        <dbReference type="ARBA" id="ARBA00041069"/>
    </source>
</evidence>
<dbReference type="InterPro" id="IPR008979">
    <property type="entry name" value="Galactose-bd-like_sf"/>
</dbReference>
<evidence type="ECO:0000256" key="23">
    <source>
        <dbReference type="SAM" id="SignalP"/>
    </source>
</evidence>
<comment type="function">
    <text evidence="2">Exoglycosidase that cleaves the single beta-linked mannose residue from the non-reducing end of all N-linked glycoprotein oligosaccharides.</text>
</comment>
<sequence>MEVHISLLALTLAVCFQWTGAETRIDLGGTWSLTNANKSITVPATVPGGVYTALMAAKKIDEPYMESNDVNYRWVANNNWTFSRKFNLTKEQLALKNVLLICEGLDTISMVTINGKSVGKSENMFIRYEFNVKNVLKEGTNTISVAFSSAVKYAQSQWKAHTAYDVPPDCPPDVQHGICHPNFIRKEQSSFGWDWGPAFAPQAIWKNIRIETFDCAVIRDVVATAVPWNKKFYVRPWSINITIHFELGSNAACKGTLTAGFPQLSVSKTTPVALTKQETTASMQFQVQNAETWWPAGFGTQPLYDLNIRFESSDKPTENSTKSLKFGFRYVELVQTEVPNSKGLSFYFKINTLPVFIKGANWIPADAFQERIGRDHLANLLQSLVDANMHATRVWGGGVYEQDAFYEICDQLGILVWQDLQFACAMYPVGAAFLSSVTEEVVQQVRRLSSHPSVIAWSANNENEVALRQNWYGTAKNFSLYQKDYVTLYVNTILKALNEENAILPSVSSSPSNGPESQKEGWVAKDPTDPHYGDVHYYNYAADCWDVSVYPKPRFASEYGFQSWPSFDTLRPVSKEGDWALNSSFSEHRQHHANGNKQMMMQIQRHFKDSTSANATQKFIDRIYLTQISQALCYKFETEHYRRLQSTIVAGEGMTMGAVYWQLNDIWQAPSWASIEYGGKWKMLHYYAKDFFAPLLASGVEDDKGVLSVYVITDSERILQGLLNVTVWAWASQTPLRSVTKQFQQFAQSAKPVLVQKMTEILSPNCPKREACYLTFQVTGTQPRLTSPVNPFYLSSFKDAEGIKQAHIKFEVSKGANDTFNIRLMSDTTAPFVWLDAHSIRGRFSNNGFLMNQKQRMEVFHSWESTTLGALTKVLTVSSLMDIYLD</sequence>
<gene>
    <name evidence="30 31" type="primary">LOC110979158</name>
</gene>
<dbReference type="SUPFAM" id="SSF49785">
    <property type="entry name" value="Galactose-binding domain-like"/>
    <property type="match status" value="1"/>
</dbReference>
<keyword evidence="12" id="KW-0378">Hydrolase</keyword>
<dbReference type="GO" id="GO:0006516">
    <property type="term" value="P:glycoprotein catabolic process"/>
    <property type="evidence" value="ECO:0007669"/>
    <property type="project" value="TreeGrafter"/>
</dbReference>
<keyword evidence="10" id="KW-0964">Secreted</keyword>
<feature type="domain" description="Glycoside hydrolase family 2 catalytic" evidence="25">
    <location>
        <begin position="348"/>
        <end position="464"/>
    </location>
</feature>
<evidence type="ECO:0000259" key="26">
    <source>
        <dbReference type="Pfam" id="PF17753"/>
    </source>
</evidence>
<keyword evidence="11 23" id="KW-0732">Signal</keyword>
<dbReference type="InterPro" id="IPR041625">
    <property type="entry name" value="Beta-mannosidase_Ig"/>
</dbReference>
<evidence type="ECO:0000256" key="10">
    <source>
        <dbReference type="ARBA" id="ARBA00022525"/>
    </source>
</evidence>
<evidence type="ECO:0000259" key="27">
    <source>
        <dbReference type="Pfam" id="PF17786"/>
    </source>
</evidence>
<dbReference type="InterPro" id="IPR050887">
    <property type="entry name" value="Beta-mannosidase_GH2"/>
</dbReference>
<evidence type="ECO:0000259" key="25">
    <source>
        <dbReference type="Pfam" id="PF02836"/>
    </source>
</evidence>
<evidence type="ECO:0000313" key="31">
    <source>
        <dbReference type="RefSeq" id="XP_022090413.1"/>
    </source>
</evidence>
<dbReference type="Gene3D" id="3.20.20.80">
    <property type="entry name" value="Glycosidases"/>
    <property type="match status" value="1"/>
</dbReference>
<dbReference type="SUPFAM" id="SSF51445">
    <property type="entry name" value="(Trans)glycosidases"/>
    <property type="match status" value="1"/>
</dbReference>
<dbReference type="SUPFAM" id="SSF49303">
    <property type="entry name" value="beta-Galactosidase/glucuronidase domain"/>
    <property type="match status" value="2"/>
</dbReference>
<evidence type="ECO:0000256" key="3">
    <source>
        <dbReference type="ARBA" id="ARBA00004371"/>
    </source>
</evidence>
<evidence type="ECO:0000256" key="13">
    <source>
        <dbReference type="ARBA" id="ARBA00023157"/>
    </source>
</evidence>
<comment type="subcellular location">
    <subcellularLocation>
        <location evidence="3">Lysosome</location>
    </subcellularLocation>
    <subcellularLocation>
        <location evidence="4">Secreted</location>
    </subcellularLocation>
</comment>
<dbReference type="RefSeq" id="XP_022090412.1">
    <property type="nucleotide sequence ID" value="XM_022234720.1"/>
</dbReference>
<evidence type="ECO:0000256" key="9">
    <source>
        <dbReference type="ARBA" id="ARBA00015707"/>
    </source>
</evidence>
<evidence type="ECO:0000259" key="24">
    <source>
        <dbReference type="Pfam" id="PF00703"/>
    </source>
</evidence>
<dbReference type="GO" id="GO:0005576">
    <property type="term" value="C:extracellular region"/>
    <property type="evidence" value="ECO:0007669"/>
    <property type="project" value="UniProtKB-SubCell"/>
</dbReference>
<evidence type="ECO:0000259" key="28">
    <source>
        <dbReference type="Pfam" id="PF22666"/>
    </source>
</evidence>
<dbReference type="FunFam" id="3.20.20.80:FF:000035">
    <property type="entry name" value="Mannosidase beta"/>
    <property type="match status" value="1"/>
</dbReference>
<dbReference type="PANTHER" id="PTHR43730">
    <property type="entry name" value="BETA-MANNOSIDASE"/>
    <property type="match status" value="1"/>
</dbReference>
<comment type="catalytic activity">
    <reaction evidence="1">
        <text>Hydrolysis of terminal, non-reducing beta-D-mannose residues in beta-D-mannosides.</text>
        <dbReference type="EC" id="3.2.1.25"/>
    </reaction>
</comment>
<dbReference type="Pfam" id="PF02836">
    <property type="entry name" value="Glyco_hydro_2_C"/>
    <property type="match status" value="1"/>
</dbReference>
<dbReference type="FunFam" id="2.60.40.10:FF:000650">
    <property type="entry name" value="Mannosidase beta"/>
    <property type="match status" value="1"/>
</dbReference>
<dbReference type="InterPro" id="IPR041447">
    <property type="entry name" value="Mannosidase_ig"/>
</dbReference>
<dbReference type="OMA" id="KRQWKGP"/>
<dbReference type="RefSeq" id="XP_022090413.1">
    <property type="nucleotide sequence ID" value="XM_022234721.1"/>
</dbReference>
<dbReference type="Gene3D" id="2.60.40.10">
    <property type="entry name" value="Immunoglobulins"/>
    <property type="match status" value="2"/>
</dbReference>
<feature type="domain" description="Beta-mannosidase Ig-fold" evidence="26">
    <location>
        <begin position="806"/>
        <end position="883"/>
    </location>
</feature>
<evidence type="ECO:0000256" key="17">
    <source>
        <dbReference type="ARBA" id="ARBA00032581"/>
    </source>
</evidence>
<evidence type="ECO:0000256" key="4">
    <source>
        <dbReference type="ARBA" id="ARBA00004613"/>
    </source>
</evidence>
<dbReference type="OrthoDB" id="2866996at2759"/>
<proteinExistence type="inferred from homology"/>
<evidence type="ECO:0000256" key="12">
    <source>
        <dbReference type="ARBA" id="ARBA00022801"/>
    </source>
</evidence>
<feature type="signal peptide" evidence="23">
    <location>
        <begin position="1"/>
        <end position="21"/>
    </location>
</feature>
<keyword evidence="13" id="KW-1015">Disulfide bond</keyword>
<dbReference type="EC" id="3.2.1.25" evidence="8"/>
<evidence type="ECO:0000256" key="6">
    <source>
        <dbReference type="ARBA" id="ARBA00011245"/>
    </source>
</evidence>
<comment type="pathway">
    <text evidence="5">Glycan metabolism; N-glycan degradation.</text>
</comment>
<dbReference type="Pfam" id="PF17753">
    <property type="entry name" value="Ig_mannosidase"/>
    <property type="match status" value="1"/>
</dbReference>
<keyword evidence="16" id="KW-0326">Glycosidase</keyword>
<dbReference type="AlphaFoldDB" id="A0A8B7YB13"/>
<evidence type="ECO:0000256" key="19">
    <source>
        <dbReference type="ARBA" id="ARBA00038429"/>
    </source>
</evidence>
<evidence type="ECO:0000256" key="14">
    <source>
        <dbReference type="ARBA" id="ARBA00023180"/>
    </source>
</evidence>
<evidence type="ECO:0000256" key="2">
    <source>
        <dbReference type="ARBA" id="ARBA00003150"/>
    </source>
</evidence>
<evidence type="ECO:0000256" key="8">
    <source>
        <dbReference type="ARBA" id="ARBA00012754"/>
    </source>
</evidence>
<evidence type="ECO:0000256" key="22">
    <source>
        <dbReference type="SAM" id="MobiDB-lite"/>
    </source>
</evidence>
<keyword evidence="14" id="KW-0325">Glycoprotein</keyword>
<evidence type="ECO:0000313" key="30">
    <source>
        <dbReference type="RefSeq" id="XP_022090412.1"/>
    </source>
</evidence>
<comment type="subunit">
    <text evidence="7">Homodimer.</text>
</comment>
<dbReference type="InterPro" id="IPR006102">
    <property type="entry name" value="Ig-like_GH2"/>
</dbReference>
<dbReference type="Pfam" id="PF22666">
    <property type="entry name" value="Glyco_hydro_2_N2"/>
    <property type="match status" value="1"/>
</dbReference>
<organism evidence="29 31">
    <name type="scientific">Acanthaster planci</name>
    <name type="common">Crown-of-thorns starfish</name>
    <dbReference type="NCBI Taxonomy" id="133434"/>
    <lineage>
        <taxon>Eukaryota</taxon>
        <taxon>Metazoa</taxon>
        <taxon>Echinodermata</taxon>
        <taxon>Eleutherozoa</taxon>
        <taxon>Asterozoa</taxon>
        <taxon>Asteroidea</taxon>
        <taxon>Valvatacea</taxon>
        <taxon>Valvatida</taxon>
        <taxon>Acanthasteridae</taxon>
        <taxon>Acanthaster</taxon>
    </lineage>
</organism>
<feature type="chain" id="PRO_5044665541" description="Beta-mannosidase" evidence="23">
    <location>
        <begin position="22"/>
        <end position="886"/>
    </location>
</feature>
<evidence type="ECO:0000256" key="11">
    <source>
        <dbReference type="ARBA" id="ARBA00022729"/>
    </source>
</evidence>
<dbReference type="GO" id="GO:0005975">
    <property type="term" value="P:carbohydrate metabolic process"/>
    <property type="evidence" value="ECO:0007669"/>
    <property type="project" value="InterPro"/>
</dbReference>
<keyword evidence="29" id="KW-1185">Reference proteome</keyword>
<dbReference type="Pfam" id="PF17786">
    <property type="entry name" value="Mannosidase_ig"/>
    <property type="match status" value="1"/>
</dbReference>
<dbReference type="PANTHER" id="PTHR43730:SF1">
    <property type="entry name" value="BETA-MANNOSIDASE"/>
    <property type="match status" value="1"/>
</dbReference>
<dbReference type="GO" id="GO:0005764">
    <property type="term" value="C:lysosome"/>
    <property type="evidence" value="ECO:0007669"/>
    <property type="project" value="UniProtKB-SubCell"/>
</dbReference>
<feature type="domain" description="Mannosidase Ig/CBM-like" evidence="27">
    <location>
        <begin position="706"/>
        <end position="799"/>
    </location>
</feature>
<evidence type="ECO:0000256" key="15">
    <source>
        <dbReference type="ARBA" id="ARBA00023228"/>
    </source>
</evidence>
<dbReference type="FunFam" id="2.60.120.260:FF:000060">
    <property type="entry name" value="Probable beta-mannosidase"/>
    <property type="match status" value="1"/>
</dbReference>
<dbReference type="GO" id="GO:0004567">
    <property type="term" value="F:beta-mannosidase activity"/>
    <property type="evidence" value="ECO:0007669"/>
    <property type="project" value="UniProtKB-EC"/>
</dbReference>
<evidence type="ECO:0000256" key="1">
    <source>
        <dbReference type="ARBA" id="ARBA00000829"/>
    </source>
</evidence>
<evidence type="ECO:0000256" key="16">
    <source>
        <dbReference type="ARBA" id="ARBA00023295"/>
    </source>
</evidence>
<dbReference type="Pfam" id="PF00703">
    <property type="entry name" value="Glyco_hydro_2"/>
    <property type="match status" value="1"/>
</dbReference>
<name>A0A8B7YB13_ACAPL</name>
<dbReference type="InterPro" id="IPR006103">
    <property type="entry name" value="Glyco_hydro_2_cat"/>
</dbReference>
<feature type="domain" description="Beta-mannosidase-like galactose-binding" evidence="28">
    <location>
        <begin position="31"/>
        <end position="206"/>
    </location>
</feature>
<dbReference type="KEGG" id="aplc:110979158"/>
<dbReference type="InterPro" id="IPR054593">
    <property type="entry name" value="Beta-mannosidase-like_N2"/>
</dbReference>
<dbReference type="InterPro" id="IPR013783">
    <property type="entry name" value="Ig-like_fold"/>
</dbReference>
<comment type="subunit">
    <text evidence="6">Monomer.</text>
</comment>
<feature type="region of interest" description="Disordered" evidence="22">
    <location>
        <begin position="506"/>
        <end position="525"/>
    </location>
</feature>
<comment type="similarity">
    <text evidence="19">Belongs to the glycosyl hydrolase 2 family. Beta-mannosidase B subfamily.</text>
</comment>
<protein>
    <recommendedName>
        <fullName evidence="9">Beta-mannosidase</fullName>
        <ecNumber evidence="8">3.2.1.25</ecNumber>
    </recommendedName>
    <alternativeName>
        <fullName evidence="20">Beta-mannosidase B</fullName>
    </alternativeName>
    <alternativeName>
        <fullName evidence="17">Lysosomal beta A mannosidase</fullName>
    </alternativeName>
    <alternativeName>
        <fullName evidence="18">Mannanase</fullName>
    </alternativeName>
    <alternativeName>
        <fullName evidence="21">Mannanase B</fullName>
    </alternativeName>
</protein>
<evidence type="ECO:0000256" key="7">
    <source>
        <dbReference type="ARBA" id="ARBA00011738"/>
    </source>
</evidence>
<feature type="domain" description="Glycoside hydrolase family 2 immunoglobulin-like beta-sandwich" evidence="24">
    <location>
        <begin position="266"/>
        <end position="329"/>
    </location>
</feature>
<evidence type="ECO:0000313" key="29">
    <source>
        <dbReference type="Proteomes" id="UP000694845"/>
    </source>
</evidence>
<feature type="compositionally biased region" description="Low complexity" evidence="22">
    <location>
        <begin position="506"/>
        <end position="516"/>
    </location>
</feature>
<keyword evidence="15" id="KW-0458">Lysosome</keyword>
<evidence type="ECO:0000256" key="21">
    <source>
        <dbReference type="ARBA" id="ARBA00041614"/>
    </source>
</evidence>
<dbReference type="Gene3D" id="2.60.120.260">
    <property type="entry name" value="Galactose-binding domain-like"/>
    <property type="match status" value="1"/>
</dbReference>
<accession>A0A8B7YB13</accession>
<evidence type="ECO:0000256" key="5">
    <source>
        <dbReference type="ARBA" id="ARBA00004740"/>
    </source>
</evidence>
<dbReference type="CTD" id="4126"/>